<dbReference type="EMBL" id="CAACXN010000014">
    <property type="protein sequence ID" value="VEW12000.1"/>
    <property type="molecule type" value="Genomic_DNA"/>
</dbReference>
<evidence type="ECO:0000313" key="6">
    <source>
        <dbReference type="Proteomes" id="UP000594979"/>
    </source>
</evidence>
<dbReference type="Proteomes" id="UP000216867">
    <property type="component" value="Unassembled WGS sequence"/>
</dbReference>
<dbReference type="KEGG" id="bcau:I6G59_12135"/>
<dbReference type="Proteomes" id="UP000386281">
    <property type="component" value="Unassembled WGS sequence"/>
</dbReference>
<dbReference type="Proteomes" id="UP000594979">
    <property type="component" value="Chromosome"/>
</dbReference>
<evidence type="ECO:0000313" key="3">
    <source>
        <dbReference type="EMBL" id="VEW12000.1"/>
    </source>
</evidence>
<protein>
    <submittedName>
        <fullName evidence="1">Uncharacterized protein</fullName>
    </submittedName>
</protein>
<name>A0A269Z4R6_9MICO</name>
<dbReference type="EMBL" id="NCWY01000035">
    <property type="protein sequence ID" value="PAK92570.1"/>
    <property type="molecule type" value="Genomic_DNA"/>
</dbReference>
<sequence length="65" mass="7713">MTPDQTQVILEAIDRQTRYLQARIDRLERRQESRPCDRRQADLDALFARLDALYDAGVEFERETS</sequence>
<reference evidence="1 4" key="1">
    <citation type="submission" date="2017-04" db="EMBL/GenBank/DDBJ databases">
        <title>Kefir bacterial isolates.</title>
        <authorList>
            <person name="Kim Y."/>
            <person name="Blasche S."/>
            <person name="Patil K.R."/>
        </authorList>
    </citation>
    <scope>NUCLEOTIDE SEQUENCE [LARGE SCALE GENOMIC DNA]</scope>
    <source>
        <strain evidence="1 4">OG2</strain>
    </source>
</reference>
<organism evidence="1 4">
    <name type="scientific">Brevibacterium casei</name>
    <dbReference type="NCBI Taxonomy" id="33889"/>
    <lineage>
        <taxon>Bacteria</taxon>
        <taxon>Bacillati</taxon>
        <taxon>Actinomycetota</taxon>
        <taxon>Actinomycetes</taxon>
        <taxon>Micrococcales</taxon>
        <taxon>Brevibacteriaceae</taxon>
        <taxon>Brevibacterium</taxon>
    </lineage>
</organism>
<evidence type="ECO:0000313" key="2">
    <source>
        <dbReference type="EMBL" id="QPS32737.1"/>
    </source>
</evidence>
<dbReference type="EMBL" id="CP065682">
    <property type="protein sequence ID" value="QPS32737.1"/>
    <property type="molecule type" value="Genomic_DNA"/>
</dbReference>
<evidence type="ECO:0000313" key="1">
    <source>
        <dbReference type="EMBL" id="PAK92570.1"/>
    </source>
</evidence>
<proteinExistence type="predicted"/>
<evidence type="ECO:0000313" key="5">
    <source>
        <dbReference type="Proteomes" id="UP000386281"/>
    </source>
</evidence>
<reference evidence="3 5" key="2">
    <citation type="submission" date="2019-02" db="EMBL/GenBank/DDBJ databases">
        <authorList>
            <consortium name="Pathogen Informatics"/>
        </authorList>
    </citation>
    <scope>NUCLEOTIDE SEQUENCE [LARGE SCALE GENOMIC DNA]</scope>
    <source>
        <strain evidence="3 5">3012STDY7078520</strain>
    </source>
</reference>
<accession>A0A269Z4R6</accession>
<dbReference type="AlphaFoldDB" id="A0A269Z4R6"/>
<gene>
    <name evidence="1" type="ORF">B8X04_17125</name>
    <name evidence="2" type="ORF">I6G59_12135</name>
    <name evidence="3" type="ORF">NCTC12391_01140</name>
</gene>
<dbReference type="RefSeq" id="WP_095376929.1">
    <property type="nucleotide sequence ID" value="NZ_CAACXN010000014.1"/>
</dbReference>
<reference evidence="2 6" key="3">
    <citation type="submission" date="2020-12" db="EMBL/GenBank/DDBJ databases">
        <title>FDA dAtabase for Regulatory Grade micrObial Sequences (FDA-ARGOS): Supporting development and validation of Infectious Disease Dx tests.</title>
        <authorList>
            <person name="Sproer C."/>
            <person name="Gronow S."/>
            <person name="Severitt S."/>
            <person name="Schroder I."/>
            <person name="Tallon L."/>
            <person name="Sadzewicz L."/>
            <person name="Zhao X."/>
            <person name="Boylan J."/>
            <person name="Ott S."/>
            <person name="Bowen H."/>
            <person name="Vavikolanu K."/>
            <person name="Mehta A."/>
            <person name="Aluvathingal J."/>
            <person name="Nadendla S."/>
            <person name="Lowell S."/>
            <person name="Myers T."/>
            <person name="Yan Y."/>
            <person name="Sichtig H."/>
        </authorList>
    </citation>
    <scope>NUCLEOTIDE SEQUENCE [LARGE SCALE GENOMIC DNA]</scope>
    <source>
        <strain evidence="2 6">FDAARGOS_902</strain>
    </source>
</reference>
<evidence type="ECO:0000313" key="4">
    <source>
        <dbReference type="Proteomes" id="UP000216867"/>
    </source>
</evidence>